<dbReference type="HOGENOM" id="CLU_065103_2_1_7"/>
<protein>
    <submittedName>
        <fullName evidence="3">Transcriptional regulator, MerR family</fullName>
    </submittedName>
</protein>
<dbReference type="PATRIC" id="fig|1121451.3.peg.1594"/>
<dbReference type="SUPFAM" id="SSF46955">
    <property type="entry name" value="Putative DNA-binding domain"/>
    <property type="match status" value="1"/>
</dbReference>
<evidence type="ECO:0000313" key="4">
    <source>
        <dbReference type="Proteomes" id="UP000010808"/>
    </source>
</evidence>
<dbReference type="InterPro" id="IPR000551">
    <property type="entry name" value="MerR-type_HTH_dom"/>
</dbReference>
<name>L0RDI8_9BACT</name>
<dbReference type="RefSeq" id="WP_015336229.1">
    <property type="nucleotide sequence ID" value="NC_020055.1"/>
</dbReference>
<evidence type="ECO:0000259" key="2">
    <source>
        <dbReference type="PROSITE" id="PS50937"/>
    </source>
</evidence>
<feature type="domain" description="HTH merR-type" evidence="2">
    <location>
        <begin position="6"/>
        <end position="75"/>
    </location>
</feature>
<dbReference type="InterPro" id="IPR029442">
    <property type="entry name" value="GyrI-like"/>
</dbReference>
<dbReference type="Pfam" id="PF06445">
    <property type="entry name" value="GyrI-like"/>
    <property type="match status" value="1"/>
</dbReference>
<dbReference type="Gene3D" id="3.20.80.10">
    <property type="entry name" value="Regulatory factor, effector binding domain"/>
    <property type="match status" value="1"/>
</dbReference>
<dbReference type="PANTHER" id="PTHR30204:SF96">
    <property type="entry name" value="CHROMOSOME-ANCHORING PROTEIN RACA"/>
    <property type="match status" value="1"/>
</dbReference>
<organism evidence="3 4">
    <name type="scientific">Maridesulfovibrio hydrothermalis AM13 = DSM 14728</name>
    <dbReference type="NCBI Taxonomy" id="1121451"/>
    <lineage>
        <taxon>Bacteria</taxon>
        <taxon>Pseudomonadati</taxon>
        <taxon>Thermodesulfobacteriota</taxon>
        <taxon>Desulfovibrionia</taxon>
        <taxon>Desulfovibrionales</taxon>
        <taxon>Desulfovibrionaceae</taxon>
        <taxon>Maridesulfovibrio</taxon>
    </lineage>
</organism>
<dbReference type="InterPro" id="IPR009061">
    <property type="entry name" value="DNA-bd_dom_put_sf"/>
</dbReference>
<dbReference type="Pfam" id="PF00376">
    <property type="entry name" value="MerR"/>
    <property type="match status" value="1"/>
</dbReference>
<dbReference type="PROSITE" id="PS00552">
    <property type="entry name" value="HTH_MERR_1"/>
    <property type="match status" value="1"/>
</dbReference>
<dbReference type="InterPro" id="IPR047057">
    <property type="entry name" value="MerR_fam"/>
</dbReference>
<evidence type="ECO:0000256" key="1">
    <source>
        <dbReference type="ARBA" id="ARBA00023125"/>
    </source>
</evidence>
<accession>L0RDI8</accession>
<keyword evidence="1" id="KW-0238">DNA-binding</keyword>
<dbReference type="eggNOG" id="COG0789">
    <property type="taxonomic scope" value="Bacteria"/>
</dbReference>
<evidence type="ECO:0000313" key="3">
    <source>
        <dbReference type="EMBL" id="CCO23626.1"/>
    </source>
</evidence>
<dbReference type="EMBL" id="FO203522">
    <property type="protein sequence ID" value="CCO23626.1"/>
    <property type="molecule type" value="Genomic_DNA"/>
</dbReference>
<dbReference type="STRING" id="1121451.DESAM_21349"/>
<proteinExistence type="predicted"/>
<dbReference type="PROSITE" id="PS50937">
    <property type="entry name" value="HTH_MERR_2"/>
    <property type="match status" value="1"/>
</dbReference>
<dbReference type="AlphaFoldDB" id="L0RDI8"/>
<dbReference type="SUPFAM" id="SSF55136">
    <property type="entry name" value="Probable bacterial effector-binding domain"/>
    <property type="match status" value="1"/>
</dbReference>
<dbReference type="GO" id="GO:0003677">
    <property type="term" value="F:DNA binding"/>
    <property type="evidence" value="ECO:0007669"/>
    <property type="project" value="UniProtKB-KW"/>
</dbReference>
<dbReference type="Proteomes" id="UP000010808">
    <property type="component" value="Chromosome"/>
</dbReference>
<dbReference type="Gene3D" id="1.10.1660.10">
    <property type="match status" value="1"/>
</dbReference>
<dbReference type="SMART" id="SM00422">
    <property type="entry name" value="HTH_MERR"/>
    <property type="match status" value="1"/>
</dbReference>
<dbReference type="eggNOG" id="COG4978">
    <property type="taxonomic scope" value="Bacteria"/>
</dbReference>
<dbReference type="GO" id="GO:0003700">
    <property type="term" value="F:DNA-binding transcription factor activity"/>
    <property type="evidence" value="ECO:0007669"/>
    <property type="project" value="InterPro"/>
</dbReference>
<dbReference type="OrthoDB" id="9802944at2"/>
<keyword evidence="4" id="KW-1185">Reference proteome</keyword>
<gene>
    <name evidence="3" type="ORF">DESAM_21349</name>
</gene>
<dbReference type="InterPro" id="IPR011256">
    <property type="entry name" value="Reg_factor_effector_dom_sf"/>
</dbReference>
<dbReference type="KEGG" id="dhy:DESAM_21349"/>
<reference evidence="3 4" key="1">
    <citation type="submission" date="2012-10" db="EMBL/GenBank/DDBJ databases">
        <authorList>
            <person name="Genoscope - CEA"/>
        </authorList>
    </citation>
    <scope>NUCLEOTIDE SEQUENCE [LARGE SCALE GENOMIC DNA]</scope>
    <source>
        <strain evidence="4">AM13 / DSM 14728</strain>
    </source>
</reference>
<sequence length="283" mass="33622">MEYKNRYFIGDMSKICNISKKALRYYDKINLIPSHRHDYNNYRYYTYDALLAVPVIKYYKQMGFTLDEMKEFIEGNGTNVFKSIQKSFLSKIHELEEEQERLRRKHISVKDWYDLILEAEMVIDNDIRDVSIKFVDSAELLFLDQIFKNDIRDSIINLEFTKHVEDVNNEITGPVIIKFSSITDRIENTFQKIKILQKTIVPCSAENSYRFGGEMMVSCYHIGSHDKIHATYQKARRWAANNGYVLSKDSYERYVTDYWTTRNDSKFVTEILIKASRTRDVEH</sequence>
<dbReference type="PANTHER" id="PTHR30204">
    <property type="entry name" value="REDOX-CYCLING DRUG-SENSING TRANSCRIPTIONAL ACTIVATOR SOXR"/>
    <property type="match status" value="1"/>
</dbReference>